<organism evidence="2 3">
    <name type="scientific">Limnobaculum xujianqingii</name>
    <dbReference type="NCBI Taxonomy" id="2738837"/>
    <lineage>
        <taxon>Bacteria</taxon>
        <taxon>Pseudomonadati</taxon>
        <taxon>Pseudomonadota</taxon>
        <taxon>Gammaproteobacteria</taxon>
        <taxon>Enterobacterales</taxon>
        <taxon>Budviciaceae</taxon>
        <taxon>Limnobaculum</taxon>
    </lineage>
</organism>
<dbReference type="EMBL" id="JADRCQ010000001">
    <property type="protein sequence ID" value="MBK5073233.1"/>
    <property type="molecule type" value="Genomic_DNA"/>
</dbReference>
<keyword evidence="4" id="KW-1185">Reference proteome</keyword>
<name>A0A9D7AIB8_9GAMM</name>
<evidence type="ECO:0000313" key="3">
    <source>
        <dbReference type="Proteomes" id="UP000807542"/>
    </source>
</evidence>
<dbReference type="InterPro" id="IPR005564">
    <property type="entry name" value="Major_capsid_GpE"/>
</dbReference>
<accession>A0A9D7AIB8</accession>
<dbReference type="AlphaFoldDB" id="A0A9D7AIB8"/>
<dbReference type="Gene3D" id="3.30.1930.10">
    <property type="entry name" value="capsid protein of prophage domain"/>
    <property type="match status" value="1"/>
</dbReference>
<dbReference type="Pfam" id="PF03864">
    <property type="entry name" value="Phage_cap_E"/>
    <property type="match status" value="1"/>
</dbReference>
<protein>
    <submittedName>
        <fullName evidence="2">Major capsid protein</fullName>
    </submittedName>
</protein>
<dbReference type="Gene3D" id="3.15.30.10">
    <property type="entry name" value="putative capsid protein of prophage domain like"/>
    <property type="match status" value="1"/>
</dbReference>
<proteinExistence type="predicted"/>
<reference evidence="2 4" key="1">
    <citation type="submission" date="2020-11" db="EMBL/GenBank/DDBJ databases">
        <title>Insectihabitans protaetiae gen. nov. sp. nov. and Insectihabitans allomyrinae sp. nov., isolated from larvae of Protaetia brevitarsis seulensis and Allomyrina dichotoma, respectively.</title>
        <authorList>
            <person name="Lee S.D."/>
            <person name="Byeon Y.-S."/>
            <person name="Kim S.-M."/>
            <person name="Yang H.L."/>
            <person name="Kim I.S."/>
        </authorList>
    </citation>
    <scope>NUCLEOTIDE SEQUENCE</scope>
    <source>
        <strain evidence="2">CWB-B4</strain>
        <strain evidence="1 4">CWB-B43</strain>
    </source>
</reference>
<dbReference type="RefSeq" id="WP_228398091.1">
    <property type="nucleotide sequence ID" value="NZ_JADRCP010000001.1"/>
</dbReference>
<sequence length="350" mass="38965">MSGEVDIYTPRMLVASVNATRAPRKFLLETFFNSVSFSETEEVDIDIMKGGKELAVYCHPLENGILVADRGYTTKAIKPAYTREFSPITAKTVIKRSFGEDYTKPLSPQERAQRRLGDILTNLDTRIVRREEAMAAEAMVTGKIRITNVNDEGEIEDNIIDFGYEQGQHLKTLSGSSCWDLGGDLMFDLDDWASEIGDRSGLTADIIIVGKKVAKAIIDNEKVKERLDIRNFVPGQIGPIVTAQPGVRYLGKLMPSMIDIYCYDESFYNPVTKKMQSLIPDDAVLMGCTTAGCMMLYGLIQNINSLAAIPRFPWSWAKDNGTARFVQLESAPLPNLYNVDAFMCARVLGK</sequence>
<evidence type="ECO:0000313" key="2">
    <source>
        <dbReference type="EMBL" id="MBK5176542.1"/>
    </source>
</evidence>
<evidence type="ECO:0000313" key="1">
    <source>
        <dbReference type="EMBL" id="MBK5073233.1"/>
    </source>
</evidence>
<dbReference type="Proteomes" id="UP000807542">
    <property type="component" value="Unassembled WGS sequence"/>
</dbReference>
<evidence type="ECO:0000313" key="4">
    <source>
        <dbReference type="Proteomes" id="UP001296969"/>
    </source>
</evidence>
<comment type="caution">
    <text evidence="2">The sequence shown here is derived from an EMBL/GenBank/DDBJ whole genome shotgun (WGS) entry which is preliminary data.</text>
</comment>
<dbReference type="Proteomes" id="UP001296969">
    <property type="component" value="Unassembled WGS sequence"/>
</dbReference>
<dbReference type="EMBL" id="JADRCP010000001">
    <property type="protein sequence ID" value="MBK5176542.1"/>
    <property type="molecule type" value="Genomic_DNA"/>
</dbReference>
<gene>
    <name evidence="2" type="ORF">I2492_09415</name>
    <name evidence="1" type="ORF">I2493_09415</name>
</gene>